<dbReference type="Gene3D" id="3.20.20.220">
    <property type="match status" value="1"/>
</dbReference>
<reference evidence="2 3" key="1">
    <citation type="submission" date="2023-07" db="EMBL/GenBank/DDBJ databases">
        <title>Sorghum-associated microbial communities from plants grown in Nebraska, USA.</title>
        <authorList>
            <person name="Schachtman D."/>
        </authorList>
    </citation>
    <scope>NUCLEOTIDE SEQUENCE [LARGE SCALE GENOMIC DNA]</scope>
    <source>
        <strain evidence="2 3">BE57</strain>
    </source>
</reference>
<dbReference type="Proteomes" id="UP001264980">
    <property type="component" value="Unassembled WGS sequence"/>
</dbReference>
<keyword evidence="1" id="KW-0560">Oxidoreductase</keyword>
<evidence type="ECO:0000313" key="2">
    <source>
        <dbReference type="EMBL" id="MDR6805028.1"/>
    </source>
</evidence>
<comment type="caution">
    <text evidence="2">The sequence shown here is derived from an EMBL/GenBank/DDBJ whole genome shotgun (WGS) entry which is preliminary data.</text>
</comment>
<organism evidence="2 3">
    <name type="scientific">Dyadobacter fermentans</name>
    <dbReference type="NCBI Taxonomy" id="94254"/>
    <lineage>
        <taxon>Bacteria</taxon>
        <taxon>Pseudomonadati</taxon>
        <taxon>Bacteroidota</taxon>
        <taxon>Cytophagia</taxon>
        <taxon>Cytophagales</taxon>
        <taxon>Spirosomataceae</taxon>
        <taxon>Dyadobacter</taxon>
    </lineage>
</organism>
<keyword evidence="3" id="KW-1185">Reference proteome</keyword>
<name>A0ABU1QVB6_9BACT</name>
<gene>
    <name evidence="2" type="ORF">J2W84_002074</name>
</gene>
<accession>A0ABU1QVB6</accession>
<dbReference type="EMBL" id="JAVDTI010000002">
    <property type="protein sequence ID" value="MDR6805028.1"/>
    <property type="molecule type" value="Genomic_DNA"/>
</dbReference>
<dbReference type="InterPro" id="IPR029041">
    <property type="entry name" value="FAD-linked_oxidoreductase-like"/>
</dbReference>
<sequence length="325" mass="37052">MFLNKIKSQESGVVLYGITPPKADTTIERVAEIAQKTMERLATLDIDALVVYDVQDESARTKEERPFPFLNSLDPLHFASEYLGSLDVPKIIYRPAGKFSAEELSEWLEALNKQHFYPVFVGVPAPDFPVKTSLPEAYKIWRKNEETSVIGAVTIPERHKILQDEDTRILDKMECGVSYFISQCVFNLEYARQVIDDLARRCDREQITPPTIIFTITACGSEKTLQFMDWLGINVPEELKEDLRASEDILERSVNICLDIASELTTFCMERSIPFGFNIESVAIRKAEIEASIYMARQISQMLKDRGVRKSENAQTILRPTRFPG</sequence>
<evidence type="ECO:0000313" key="3">
    <source>
        <dbReference type="Proteomes" id="UP001264980"/>
    </source>
</evidence>
<dbReference type="SUPFAM" id="SSF51730">
    <property type="entry name" value="FAD-linked oxidoreductase"/>
    <property type="match status" value="1"/>
</dbReference>
<protein>
    <submittedName>
        <fullName evidence="2">5,10-methylenetetrahydrofolate reductase</fullName>
    </submittedName>
</protein>
<evidence type="ECO:0000256" key="1">
    <source>
        <dbReference type="ARBA" id="ARBA00023002"/>
    </source>
</evidence>
<proteinExistence type="predicted"/>
<dbReference type="RefSeq" id="WP_309982428.1">
    <property type="nucleotide sequence ID" value="NZ_JAVDTI010000002.1"/>
</dbReference>